<dbReference type="OrthoDB" id="5277092at2759"/>
<proteinExistence type="predicted"/>
<name>A0A4Q1BV70_TREME</name>
<sequence>MGQSGSSVKVNDIPAPRTDASVNAPPPTQHRRVADFVREFPDAKYTFDSRANNNSPDAELCRSTPDGGRSCIKLEMHSAALFKSMQQLGFYCALPAEPSRTHMECNRLPR</sequence>
<evidence type="ECO:0000313" key="2">
    <source>
        <dbReference type="EMBL" id="RXK41906.1"/>
    </source>
</evidence>
<organism evidence="2 3">
    <name type="scientific">Tremella mesenterica</name>
    <name type="common">Jelly fungus</name>
    <dbReference type="NCBI Taxonomy" id="5217"/>
    <lineage>
        <taxon>Eukaryota</taxon>
        <taxon>Fungi</taxon>
        <taxon>Dikarya</taxon>
        <taxon>Basidiomycota</taxon>
        <taxon>Agaricomycotina</taxon>
        <taxon>Tremellomycetes</taxon>
        <taxon>Tremellales</taxon>
        <taxon>Tremellaceae</taxon>
        <taxon>Tremella</taxon>
    </lineage>
</organism>
<dbReference type="Proteomes" id="UP000289152">
    <property type="component" value="Unassembled WGS sequence"/>
</dbReference>
<dbReference type="InParanoid" id="A0A4Q1BV70"/>
<dbReference type="VEuPathDB" id="FungiDB:TREMEDRAFT_61816"/>
<accession>A0A4Q1BV70</accession>
<evidence type="ECO:0000256" key="1">
    <source>
        <dbReference type="SAM" id="MobiDB-lite"/>
    </source>
</evidence>
<reference evidence="2 3" key="1">
    <citation type="submission" date="2016-06" db="EMBL/GenBank/DDBJ databases">
        <title>Evolution of pathogenesis and genome organization in the Tremellales.</title>
        <authorList>
            <person name="Cuomo C."/>
            <person name="Litvintseva A."/>
            <person name="Heitman J."/>
            <person name="Chen Y."/>
            <person name="Sun S."/>
            <person name="Springer D."/>
            <person name="Dromer F."/>
            <person name="Young S."/>
            <person name="Zeng Q."/>
            <person name="Chapman S."/>
            <person name="Gujja S."/>
            <person name="Saif S."/>
            <person name="Birren B."/>
        </authorList>
    </citation>
    <scope>NUCLEOTIDE SEQUENCE [LARGE SCALE GENOMIC DNA]</scope>
    <source>
        <strain evidence="2 3">ATCC 28783</strain>
    </source>
</reference>
<dbReference type="AlphaFoldDB" id="A0A4Q1BV70"/>
<gene>
    <name evidence="2" type="ORF">M231_00627</name>
</gene>
<keyword evidence="3" id="KW-1185">Reference proteome</keyword>
<protein>
    <submittedName>
        <fullName evidence="2">Uncharacterized protein</fullName>
    </submittedName>
</protein>
<comment type="caution">
    <text evidence="2">The sequence shown here is derived from an EMBL/GenBank/DDBJ whole genome shotgun (WGS) entry which is preliminary data.</text>
</comment>
<feature type="region of interest" description="Disordered" evidence="1">
    <location>
        <begin position="1"/>
        <end position="29"/>
    </location>
</feature>
<evidence type="ECO:0000313" key="3">
    <source>
        <dbReference type="Proteomes" id="UP000289152"/>
    </source>
</evidence>
<dbReference type="EMBL" id="SDIL01000004">
    <property type="protein sequence ID" value="RXK41906.1"/>
    <property type="molecule type" value="Genomic_DNA"/>
</dbReference>